<comment type="similarity">
    <text evidence="1">Belongs to the Nudix hydrolase family.</text>
</comment>
<reference evidence="3 4" key="1">
    <citation type="journal article" date="2009" name="Stand. Genomic Sci.">
        <title>Complete genome sequence of Stackebrandtia nassauensis type strain (LLR-40K-21).</title>
        <authorList>
            <person name="Munk C."/>
            <person name="Lapidus A."/>
            <person name="Copeland A."/>
            <person name="Jando M."/>
            <person name="Mayilraj S."/>
            <person name="Glavina Del Rio T."/>
            <person name="Nolan M."/>
            <person name="Chen F."/>
            <person name="Lucas S."/>
            <person name="Tice H."/>
            <person name="Cheng J.F."/>
            <person name="Han C."/>
            <person name="Detter J.C."/>
            <person name="Bruce D."/>
            <person name="Goodwin L."/>
            <person name="Chain P."/>
            <person name="Pitluck S."/>
            <person name="Goker M."/>
            <person name="Ovchinikova G."/>
            <person name="Pati A."/>
            <person name="Ivanova N."/>
            <person name="Mavromatis K."/>
            <person name="Chen A."/>
            <person name="Palaniappan K."/>
            <person name="Land M."/>
            <person name="Hauser L."/>
            <person name="Chang Y.J."/>
            <person name="Jeffries C.D."/>
            <person name="Bristow J."/>
            <person name="Eisen J.A."/>
            <person name="Markowitz V."/>
            <person name="Hugenholtz P."/>
            <person name="Kyrpides N.C."/>
            <person name="Klenk H.P."/>
        </authorList>
    </citation>
    <scope>NUCLEOTIDE SEQUENCE [LARGE SCALE GENOMIC DNA]</scope>
    <source>
        <strain evidence="4">DSM 44728 / CIP 108903 / NRRL B-16338 / NBRC 102104 / LLR-40K-21</strain>
    </source>
</reference>
<dbReference type="AlphaFoldDB" id="D3QAN7"/>
<keyword evidence="3" id="KW-0378">Hydrolase</keyword>
<dbReference type="SUPFAM" id="SSF55811">
    <property type="entry name" value="Nudix"/>
    <property type="match status" value="1"/>
</dbReference>
<dbReference type="HOGENOM" id="CLU_147343_0_0_11"/>
<dbReference type="Gene3D" id="3.90.79.10">
    <property type="entry name" value="Nucleoside Triphosphate Pyrophosphohydrolase"/>
    <property type="match status" value="1"/>
</dbReference>
<evidence type="ECO:0000256" key="1">
    <source>
        <dbReference type="ARBA" id="ARBA00005582"/>
    </source>
</evidence>
<dbReference type="EMBL" id="CP001778">
    <property type="protein sequence ID" value="ADD44683.1"/>
    <property type="molecule type" value="Genomic_DNA"/>
</dbReference>
<keyword evidence="4" id="KW-1185">Reference proteome</keyword>
<dbReference type="PANTHER" id="PTHR43736:SF1">
    <property type="entry name" value="DIHYDRONEOPTERIN TRIPHOSPHATE DIPHOSPHATASE"/>
    <property type="match status" value="1"/>
</dbReference>
<dbReference type="RefSeq" id="WP_013020254.1">
    <property type="nucleotide sequence ID" value="NC_013947.1"/>
</dbReference>
<sequence>METPQFFGVNVEIALRRGERWLLIERGRRLRNAPGMLAFPGGRVEAEANCGFILEDTARREAAEEVGLDLSDVSLRYVRSEFFVGDDGNRYIGATFTAELPRGREPRVAAPEEVEAVHWLTADEVKNHPKCPEWTLLSLSYAASVR</sequence>
<gene>
    <name evidence="3" type="ordered locus">Snas_5046</name>
</gene>
<name>D3QAN7_STANL</name>
<evidence type="ECO:0000313" key="4">
    <source>
        <dbReference type="Proteomes" id="UP000000844"/>
    </source>
</evidence>
<dbReference type="eggNOG" id="COG1051">
    <property type="taxonomic scope" value="Bacteria"/>
</dbReference>
<dbReference type="Pfam" id="PF00293">
    <property type="entry name" value="NUDIX"/>
    <property type="match status" value="1"/>
</dbReference>
<dbReference type="InterPro" id="IPR015797">
    <property type="entry name" value="NUDIX_hydrolase-like_dom_sf"/>
</dbReference>
<dbReference type="GO" id="GO:0016787">
    <property type="term" value="F:hydrolase activity"/>
    <property type="evidence" value="ECO:0007669"/>
    <property type="project" value="UniProtKB-KW"/>
</dbReference>
<protein>
    <submittedName>
        <fullName evidence="3">NUDIX hydrolase</fullName>
    </submittedName>
</protein>
<dbReference type="OrthoDB" id="4203230at2"/>
<accession>D3QAN7</accession>
<dbReference type="InterPro" id="IPR000086">
    <property type="entry name" value="NUDIX_hydrolase_dom"/>
</dbReference>
<dbReference type="Proteomes" id="UP000000844">
    <property type="component" value="Chromosome"/>
</dbReference>
<proteinExistence type="inferred from homology"/>
<evidence type="ECO:0000313" key="3">
    <source>
        <dbReference type="EMBL" id="ADD44683.1"/>
    </source>
</evidence>
<evidence type="ECO:0000259" key="2">
    <source>
        <dbReference type="PROSITE" id="PS51462"/>
    </source>
</evidence>
<dbReference type="KEGG" id="sna:Snas_5046"/>
<dbReference type="PANTHER" id="PTHR43736">
    <property type="entry name" value="ADP-RIBOSE PYROPHOSPHATASE"/>
    <property type="match status" value="1"/>
</dbReference>
<feature type="domain" description="Nudix hydrolase" evidence="2">
    <location>
        <begin position="4"/>
        <end position="142"/>
    </location>
</feature>
<dbReference type="PROSITE" id="PS51462">
    <property type="entry name" value="NUDIX"/>
    <property type="match status" value="1"/>
</dbReference>
<organism evidence="3 4">
    <name type="scientific">Stackebrandtia nassauensis (strain DSM 44728 / CIP 108903 / NRRL B-16338 / NBRC 102104 / LLR-40K-21)</name>
    <dbReference type="NCBI Taxonomy" id="446470"/>
    <lineage>
        <taxon>Bacteria</taxon>
        <taxon>Bacillati</taxon>
        <taxon>Actinomycetota</taxon>
        <taxon>Actinomycetes</taxon>
        <taxon>Glycomycetales</taxon>
        <taxon>Glycomycetaceae</taxon>
        <taxon>Stackebrandtia</taxon>
    </lineage>
</organism>